<dbReference type="InterPro" id="IPR052519">
    <property type="entry name" value="Euk-type_GlcNAc_Kinase"/>
</dbReference>
<comment type="caution">
    <text evidence="2">The sequence shown here is derived from an EMBL/GenBank/DDBJ whole genome shotgun (WGS) entry which is preliminary data.</text>
</comment>
<proteinExistence type="predicted"/>
<evidence type="ECO:0000259" key="1">
    <source>
        <dbReference type="Pfam" id="PF01869"/>
    </source>
</evidence>
<dbReference type="PANTHER" id="PTHR43190">
    <property type="entry name" value="N-ACETYL-D-GLUCOSAMINE KINASE"/>
    <property type="match status" value="1"/>
</dbReference>
<name>A0ABP7AH00_9MICO</name>
<evidence type="ECO:0000313" key="2">
    <source>
        <dbReference type="EMBL" id="GAA3632085.1"/>
    </source>
</evidence>
<dbReference type="Gene3D" id="3.30.420.40">
    <property type="match status" value="2"/>
</dbReference>
<protein>
    <submittedName>
        <fullName evidence="2">BadF/BadG/BcrA/BcrD ATPase family protein</fullName>
    </submittedName>
</protein>
<keyword evidence="3" id="KW-1185">Reference proteome</keyword>
<dbReference type="Pfam" id="PF01869">
    <property type="entry name" value="BcrAD_BadFG"/>
    <property type="match status" value="1"/>
</dbReference>
<dbReference type="SUPFAM" id="SSF53067">
    <property type="entry name" value="Actin-like ATPase domain"/>
    <property type="match status" value="1"/>
</dbReference>
<dbReference type="EMBL" id="BAAAYU010000005">
    <property type="protein sequence ID" value="GAA3632085.1"/>
    <property type="molecule type" value="Genomic_DNA"/>
</dbReference>
<accession>A0ABP7AH00</accession>
<sequence>MEHDPAVLAIDAGQTGIKVRRTRPDGGVHEAVLPGVRTDAPLVPQLATVVGEIALESGQPVSVVAAGVSGLTDAAADAAALLDLVGPAGVERVVLAHDSVTSFLGTLGDRRGAVVASGTGVVTLGVGTRRTARVDGWGHIMGDAGSGYWIGREGLDAAMRAYDGRGPATPLLDRLRDRWPDPTGAYIHLQSDPGRVHAVAAFARSVADLAADDPVAAGICRRAADELAHSVVTALDAVAEPDDADPPHVGAIGGVFGSVVVRARFEERMRDLRPDAEIATARGSGVDGAALLPGLGTGHALRVLVGSAQR</sequence>
<reference evidence="3" key="1">
    <citation type="journal article" date="2019" name="Int. J. Syst. Evol. Microbiol.">
        <title>The Global Catalogue of Microorganisms (GCM) 10K type strain sequencing project: providing services to taxonomists for standard genome sequencing and annotation.</title>
        <authorList>
            <consortium name="The Broad Institute Genomics Platform"/>
            <consortium name="The Broad Institute Genome Sequencing Center for Infectious Disease"/>
            <person name="Wu L."/>
            <person name="Ma J."/>
        </authorList>
    </citation>
    <scope>NUCLEOTIDE SEQUENCE [LARGE SCALE GENOMIC DNA]</scope>
    <source>
        <strain evidence="3">JCM 16544</strain>
    </source>
</reference>
<evidence type="ECO:0000313" key="3">
    <source>
        <dbReference type="Proteomes" id="UP001501697"/>
    </source>
</evidence>
<dbReference type="Proteomes" id="UP001501697">
    <property type="component" value="Unassembled WGS sequence"/>
</dbReference>
<dbReference type="InterPro" id="IPR043129">
    <property type="entry name" value="ATPase_NBD"/>
</dbReference>
<feature type="domain" description="ATPase BadF/BadG/BcrA/BcrD type" evidence="1">
    <location>
        <begin position="49"/>
        <end position="290"/>
    </location>
</feature>
<organism evidence="2 3">
    <name type="scientific">Microbacterium awajiense</name>
    <dbReference type="NCBI Taxonomy" id="415214"/>
    <lineage>
        <taxon>Bacteria</taxon>
        <taxon>Bacillati</taxon>
        <taxon>Actinomycetota</taxon>
        <taxon>Actinomycetes</taxon>
        <taxon>Micrococcales</taxon>
        <taxon>Microbacteriaceae</taxon>
        <taxon>Microbacterium</taxon>
    </lineage>
</organism>
<dbReference type="RefSeq" id="WP_344737242.1">
    <property type="nucleotide sequence ID" value="NZ_BAAAYU010000005.1"/>
</dbReference>
<gene>
    <name evidence="2" type="ORF">GCM10022200_13690</name>
</gene>
<dbReference type="InterPro" id="IPR002731">
    <property type="entry name" value="ATPase_BadF"/>
</dbReference>
<dbReference type="PANTHER" id="PTHR43190:SF3">
    <property type="entry name" value="N-ACETYL-D-GLUCOSAMINE KINASE"/>
    <property type="match status" value="1"/>
</dbReference>